<dbReference type="InterPro" id="IPR044005">
    <property type="entry name" value="DZR_2"/>
</dbReference>
<dbReference type="Proteomes" id="UP000808146">
    <property type="component" value="Unassembled WGS sequence"/>
</dbReference>
<evidence type="ECO:0000313" key="5">
    <source>
        <dbReference type="Proteomes" id="UP000808146"/>
    </source>
</evidence>
<reference evidence="4" key="1">
    <citation type="submission" date="2020-10" db="EMBL/GenBank/DDBJ databases">
        <title>Connecting structure to function with the recovery of over 1000 high-quality activated sludge metagenome-assembled genomes encoding full-length rRNA genes using long-read sequencing.</title>
        <authorList>
            <person name="Singleton C.M."/>
            <person name="Petriglieri F."/>
            <person name="Kristensen J.M."/>
            <person name="Kirkegaard R.H."/>
            <person name="Michaelsen T.Y."/>
            <person name="Andersen M.H."/>
            <person name="Karst S.M."/>
            <person name="Dueholm M.S."/>
            <person name="Nielsen P.H."/>
            <person name="Albertsen M."/>
        </authorList>
    </citation>
    <scope>NUCLEOTIDE SEQUENCE</scope>
    <source>
        <strain evidence="4">OdNE_18-Q3-R46-58_BAT3C.305</strain>
    </source>
</reference>
<name>A0A9D7LNZ0_9RHOO</name>
<comment type="similarity">
    <text evidence="1">Belongs to the ComF/GntX family.</text>
</comment>
<dbReference type="Gene3D" id="3.40.50.2020">
    <property type="match status" value="1"/>
</dbReference>
<gene>
    <name evidence="4" type="ORF">IPN75_03080</name>
</gene>
<dbReference type="Pfam" id="PF18912">
    <property type="entry name" value="DZR_2"/>
    <property type="match status" value="1"/>
</dbReference>
<dbReference type="InterPro" id="IPR051910">
    <property type="entry name" value="ComF/GntX_DNA_util-trans"/>
</dbReference>
<feature type="domain" description="Double zinc ribbon" evidence="3">
    <location>
        <begin position="18"/>
        <end position="69"/>
    </location>
</feature>
<sequence length="236" mass="25357">MSILPQPLRTALNRVAAHLLPGSCLLCAADSGSGLLCPACASDLPRLPAALCPQCGDGTTLGERCGACLKDPPAFARTVALFRYEFPVDRLIQALKYGHQLPLAAWFGARLSQMLAAADYDLVLPLPLHPSRLRTRGFNQSLEIARPVARALGLPIDPILLTRTRATPPQADLPFKERARNVRGAFECAGDLAGRRILLVDDVMTTGSTLREAARILKLHSAGQITVAIAARALRR</sequence>
<evidence type="ECO:0000259" key="3">
    <source>
        <dbReference type="Pfam" id="PF18912"/>
    </source>
</evidence>
<proteinExistence type="inferred from homology"/>
<dbReference type="InterPro" id="IPR029057">
    <property type="entry name" value="PRTase-like"/>
</dbReference>
<dbReference type="Pfam" id="PF00156">
    <property type="entry name" value="Pribosyltran"/>
    <property type="match status" value="1"/>
</dbReference>
<evidence type="ECO:0000313" key="4">
    <source>
        <dbReference type="EMBL" id="MBK8889433.1"/>
    </source>
</evidence>
<dbReference type="PANTHER" id="PTHR47505:SF1">
    <property type="entry name" value="DNA UTILIZATION PROTEIN YHGH"/>
    <property type="match status" value="1"/>
</dbReference>
<evidence type="ECO:0000259" key="2">
    <source>
        <dbReference type="Pfam" id="PF00156"/>
    </source>
</evidence>
<protein>
    <submittedName>
        <fullName evidence="4">ComF family protein</fullName>
    </submittedName>
</protein>
<dbReference type="CDD" id="cd06223">
    <property type="entry name" value="PRTases_typeI"/>
    <property type="match status" value="1"/>
</dbReference>
<feature type="domain" description="Phosphoribosyltransferase" evidence="2">
    <location>
        <begin position="141"/>
        <end position="231"/>
    </location>
</feature>
<dbReference type="PANTHER" id="PTHR47505">
    <property type="entry name" value="DNA UTILIZATION PROTEIN YHGH"/>
    <property type="match status" value="1"/>
</dbReference>
<dbReference type="SUPFAM" id="SSF53271">
    <property type="entry name" value="PRTase-like"/>
    <property type="match status" value="1"/>
</dbReference>
<dbReference type="EMBL" id="JADKBR010000001">
    <property type="protein sequence ID" value="MBK8889433.1"/>
    <property type="molecule type" value="Genomic_DNA"/>
</dbReference>
<organism evidence="4 5">
    <name type="scientific">Candidatus Dechloromonas phosphorivorans</name>
    <dbReference type="NCBI Taxonomy" id="2899244"/>
    <lineage>
        <taxon>Bacteria</taxon>
        <taxon>Pseudomonadati</taxon>
        <taxon>Pseudomonadota</taxon>
        <taxon>Betaproteobacteria</taxon>
        <taxon>Rhodocyclales</taxon>
        <taxon>Azonexaceae</taxon>
        <taxon>Dechloromonas</taxon>
    </lineage>
</organism>
<dbReference type="AlphaFoldDB" id="A0A9D7LNZ0"/>
<comment type="caution">
    <text evidence="4">The sequence shown here is derived from an EMBL/GenBank/DDBJ whole genome shotgun (WGS) entry which is preliminary data.</text>
</comment>
<accession>A0A9D7LNZ0</accession>
<dbReference type="InterPro" id="IPR000836">
    <property type="entry name" value="PRTase_dom"/>
</dbReference>
<evidence type="ECO:0000256" key="1">
    <source>
        <dbReference type="ARBA" id="ARBA00008007"/>
    </source>
</evidence>